<reference evidence="3" key="1">
    <citation type="journal article" date="2014" name="Int. J. Syst. Evol. Microbiol.">
        <title>Complete genome sequence of Corynebacterium casei LMG S-19264T (=DSM 44701T), isolated from a smear-ripened cheese.</title>
        <authorList>
            <consortium name="US DOE Joint Genome Institute (JGI-PGF)"/>
            <person name="Walter F."/>
            <person name="Albersmeier A."/>
            <person name="Kalinowski J."/>
            <person name="Ruckert C."/>
        </authorList>
    </citation>
    <scope>NUCLEOTIDE SEQUENCE</scope>
    <source>
        <strain evidence="3">JCM 14359</strain>
    </source>
</reference>
<protein>
    <recommendedName>
        <fullName evidence="5">Zn-ribbon domain-containing OB-fold protein</fullName>
    </recommendedName>
</protein>
<dbReference type="InterPro" id="IPR052513">
    <property type="entry name" value="Thioester_dehydratase-like"/>
</dbReference>
<dbReference type="PANTHER" id="PTHR34075:SF5">
    <property type="entry name" value="BLR3430 PROTEIN"/>
    <property type="match status" value="1"/>
</dbReference>
<dbReference type="InterPro" id="IPR022002">
    <property type="entry name" value="ChsH2_Znr"/>
</dbReference>
<dbReference type="InterPro" id="IPR002878">
    <property type="entry name" value="ChsH2_C"/>
</dbReference>
<dbReference type="OrthoDB" id="9573at2157"/>
<reference evidence="3" key="2">
    <citation type="submission" date="2020-09" db="EMBL/GenBank/DDBJ databases">
        <authorList>
            <person name="Sun Q."/>
            <person name="Ohkuma M."/>
        </authorList>
    </citation>
    <scope>NUCLEOTIDE SEQUENCE</scope>
    <source>
        <strain evidence="3">JCM 14359</strain>
    </source>
</reference>
<evidence type="ECO:0000313" key="3">
    <source>
        <dbReference type="EMBL" id="GGJ16996.1"/>
    </source>
</evidence>
<feature type="domain" description="ChsH2 C-terminal OB-fold" evidence="1">
    <location>
        <begin position="66"/>
        <end position="132"/>
    </location>
</feature>
<name>A0A830EWD7_9EURY</name>
<dbReference type="PANTHER" id="PTHR34075">
    <property type="entry name" value="BLR3430 PROTEIN"/>
    <property type="match status" value="1"/>
</dbReference>
<sequence>MREHHSSLECDPHPPLPNIDQVEYARPHWEGLQEEQLLIQECSDCGERQHFPRPWCQYCGSEAIEWIESDGTATLYSYSIPRRVVEVYEYEPALPYVMGYVDLDVGVRFVSNVVNCDVDDVEIGMELEAVFDHVTDDVTLVRFEPM</sequence>
<comment type="caution">
    <text evidence="3">The sequence shown here is derived from an EMBL/GenBank/DDBJ whole genome shotgun (WGS) entry which is preliminary data.</text>
</comment>
<dbReference type="Proteomes" id="UP000653099">
    <property type="component" value="Unassembled WGS sequence"/>
</dbReference>
<evidence type="ECO:0000259" key="2">
    <source>
        <dbReference type="Pfam" id="PF12172"/>
    </source>
</evidence>
<feature type="domain" description="ChsH2 rubredoxin-like zinc ribbon" evidence="2">
    <location>
        <begin position="29"/>
        <end position="65"/>
    </location>
</feature>
<dbReference type="SUPFAM" id="SSF50249">
    <property type="entry name" value="Nucleic acid-binding proteins"/>
    <property type="match status" value="1"/>
</dbReference>
<dbReference type="Pfam" id="PF01796">
    <property type="entry name" value="OB_ChsH2_C"/>
    <property type="match status" value="1"/>
</dbReference>
<dbReference type="RefSeq" id="WP_188788616.1">
    <property type="nucleotide sequence ID" value="NZ_BMOC01000030.1"/>
</dbReference>
<dbReference type="EMBL" id="BMOC01000030">
    <property type="protein sequence ID" value="GGJ16996.1"/>
    <property type="molecule type" value="Genomic_DNA"/>
</dbReference>
<evidence type="ECO:0008006" key="5">
    <source>
        <dbReference type="Google" id="ProtNLM"/>
    </source>
</evidence>
<accession>A0A830EWD7</accession>
<keyword evidence="4" id="KW-1185">Reference proteome</keyword>
<dbReference type="AlphaFoldDB" id="A0A830EWD7"/>
<proteinExistence type="predicted"/>
<dbReference type="InterPro" id="IPR012340">
    <property type="entry name" value="NA-bd_OB-fold"/>
</dbReference>
<evidence type="ECO:0000313" key="4">
    <source>
        <dbReference type="Proteomes" id="UP000653099"/>
    </source>
</evidence>
<organism evidence="3 4">
    <name type="scientific">Halobellus salinus</name>
    <dbReference type="NCBI Taxonomy" id="931585"/>
    <lineage>
        <taxon>Archaea</taxon>
        <taxon>Methanobacteriati</taxon>
        <taxon>Methanobacteriota</taxon>
        <taxon>Stenosarchaea group</taxon>
        <taxon>Halobacteria</taxon>
        <taxon>Halobacteriales</taxon>
        <taxon>Haloferacaceae</taxon>
        <taxon>Halobellus</taxon>
    </lineage>
</organism>
<dbReference type="Pfam" id="PF12172">
    <property type="entry name" value="zf-ChsH2"/>
    <property type="match status" value="1"/>
</dbReference>
<gene>
    <name evidence="3" type="ORF">GCM10008995_28610</name>
</gene>
<evidence type="ECO:0000259" key="1">
    <source>
        <dbReference type="Pfam" id="PF01796"/>
    </source>
</evidence>
<dbReference type="Gene3D" id="6.10.30.10">
    <property type="match status" value="1"/>
</dbReference>